<dbReference type="AlphaFoldDB" id="A0A0V0GL50"/>
<proteinExistence type="predicted"/>
<protein>
    <submittedName>
        <fullName evidence="1">Putative ovule protein</fullName>
    </submittedName>
</protein>
<evidence type="ECO:0000313" key="1">
    <source>
        <dbReference type="EMBL" id="JAP08959.1"/>
    </source>
</evidence>
<accession>A0A0V0GL50</accession>
<name>A0A0V0GL50_SOLCH</name>
<reference evidence="1" key="1">
    <citation type="submission" date="2015-12" db="EMBL/GenBank/DDBJ databases">
        <title>Gene expression during late stages of embryo sac development: a critical building block for successful pollen-pistil interactions.</title>
        <authorList>
            <person name="Liu Y."/>
            <person name="Joly V."/>
            <person name="Sabar M."/>
            <person name="Matton D.P."/>
        </authorList>
    </citation>
    <scope>NUCLEOTIDE SEQUENCE</scope>
</reference>
<organism evidence="1">
    <name type="scientific">Solanum chacoense</name>
    <name type="common">Chaco potato</name>
    <dbReference type="NCBI Taxonomy" id="4108"/>
    <lineage>
        <taxon>Eukaryota</taxon>
        <taxon>Viridiplantae</taxon>
        <taxon>Streptophyta</taxon>
        <taxon>Embryophyta</taxon>
        <taxon>Tracheophyta</taxon>
        <taxon>Spermatophyta</taxon>
        <taxon>Magnoliopsida</taxon>
        <taxon>eudicotyledons</taxon>
        <taxon>Gunneridae</taxon>
        <taxon>Pentapetalae</taxon>
        <taxon>asterids</taxon>
        <taxon>lamiids</taxon>
        <taxon>Solanales</taxon>
        <taxon>Solanaceae</taxon>
        <taxon>Solanoideae</taxon>
        <taxon>Solaneae</taxon>
        <taxon>Solanum</taxon>
    </lineage>
</organism>
<sequence>MRSNLQRNGTVLHKLDMRKKSLKRWHGATQILTDTEFTQNSPSKSPKIDMDTCLTEFSFPRYGVHAYILGPTFVNITIARRAAYMGYSRQRELLILYQDCRSSLT</sequence>
<dbReference type="EMBL" id="GEDG01035950">
    <property type="protein sequence ID" value="JAP08959.1"/>
    <property type="molecule type" value="Transcribed_RNA"/>
</dbReference>